<keyword evidence="1" id="KW-0812">Transmembrane</keyword>
<reference evidence="2 3" key="1">
    <citation type="submission" date="2020-08" db="EMBL/GenBank/DDBJ databases">
        <title>Sequencing the genomes of 1000 actinobacteria strains.</title>
        <authorList>
            <person name="Klenk H.-P."/>
        </authorList>
    </citation>
    <scope>NUCLEOTIDE SEQUENCE [LARGE SCALE GENOMIC DNA]</scope>
    <source>
        <strain evidence="2 3">DSM 44593</strain>
    </source>
</reference>
<dbReference type="RefSeq" id="WP_184633596.1">
    <property type="nucleotide sequence ID" value="NZ_BAABKT010000004.1"/>
</dbReference>
<evidence type="ECO:0000313" key="2">
    <source>
        <dbReference type="EMBL" id="MBB5997306.1"/>
    </source>
</evidence>
<name>A0A841E2P9_9ACTN</name>
<keyword evidence="1" id="KW-0472">Membrane</keyword>
<comment type="caution">
    <text evidence="2">The sequence shown here is derived from an EMBL/GenBank/DDBJ whole genome shotgun (WGS) entry which is preliminary data.</text>
</comment>
<proteinExistence type="predicted"/>
<protein>
    <submittedName>
        <fullName evidence="2">Flp pilus assembly pilin Flp</fullName>
    </submittedName>
</protein>
<dbReference type="Proteomes" id="UP000578077">
    <property type="component" value="Unassembled WGS sequence"/>
</dbReference>
<evidence type="ECO:0000313" key="3">
    <source>
        <dbReference type="Proteomes" id="UP000578077"/>
    </source>
</evidence>
<gene>
    <name evidence="2" type="ORF">HNR25_001057</name>
</gene>
<organism evidence="2 3">
    <name type="scientific">Streptomonospora salina</name>
    <dbReference type="NCBI Taxonomy" id="104205"/>
    <lineage>
        <taxon>Bacteria</taxon>
        <taxon>Bacillati</taxon>
        <taxon>Actinomycetota</taxon>
        <taxon>Actinomycetes</taxon>
        <taxon>Streptosporangiales</taxon>
        <taxon>Nocardiopsidaceae</taxon>
        <taxon>Streptomonospora</taxon>
    </lineage>
</organism>
<evidence type="ECO:0000256" key="1">
    <source>
        <dbReference type="SAM" id="Phobius"/>
    </source>
</evidence>
<feature type="transmembrane region" description="Helical" evidence="1">
    <location>
        <begin position="34"/>
        <end position="54"/>
    </location>
</feature>
<accession>A0A841E2P9</accession>
<dbReference type="EMBL" id="JACHLY010000001">
    <property type="protein sequence ID" value="MBB5997306.1"/>
    <property type="molecule type" value="Genomic_DNA"/>
</dbReference>
<dbReference type="AlphaFoldDB" id="A0A841E2P9"/>
<keyword evidence="3" id="KW-1185">Reference proteome</keyword>
<sequence length="73" mass="8285">MRKLMVNLHMHTRDLILRRLAQTKHDHGASILEYAAVIVLVAGVAIALLQLQVFDNLVNRIQVRVNEVLTAME</sequence>
<keyword evidence="1" id="KW-1133">Transmembrane helix</keyword>